<evidence type="ECO:0000313" key="2">
    <source>
        <dbReference type="Proteomes" id="UP000030764"/>
    </source>
</evidence>
<name>A0A085MIU7_9BILA</name>
<sequence length="132" mass="14974">MRCGGPAVKGGIPYRTIGPGFQSQLHPHWSQAVPRAGWWNNSVASQRPKASPSPTPHVWDEILKEVTFNRIFTCDVDSRSYGNMKRAAVWFDKETAKEVSKTTPSSKEVGTIHYRFFKADEQSWQMSTGMNW</sequence>
<dbReference type="Proteomes" id="UP000030764">
    <property type="component" value="Unassembled WGS sequence"/>
</dbReference>
<organism evidence="1 2">
    <name type="scientific">Trichuris suis</name>
    <name type="common">pig whipworm</name>
    <dbReference type="NCBI Taxonomy" id="68888"/>
    <lineage>
        <taxon>Eukaryota</taxon>
        <taxon>Metazoa</taxon>
        <taxon>Ecdysozoa</taxon>
        <taxon>Nematoda</taxon>
        <taxon>Enoplea</taxon>
        <taxon>Dorylaimia</taxon>
        <taxon>Trichinellida</taxon>
        <taxon>Trichuridae</taxon>
        <taxon>Trichuris</taxon>
    </lineage>
</organism>
<keyword evidence="2" id="KW-1185">Reference proteome</keyword>
<dbReference type="EMBL" id="KL363190">
    <property type="protein sequence ID" value="KFD57143.1"/>
    <property type="molecule type" value="Genomic_DNA"/>
</dbReference>
<dbReference type="AlphaFoldDB" id="A0A085MIU7"/>
<gene>
    <name evidence="1" type="ORF">M513_02028</name>
</gene>
<accession>A0A085MIU7</accession>
<evidence type="ECO:0000313" key="1">
    <source>
        <dbReference type="EMBL" id="KFD57143.1"/>
    </source>
</evidence>
<proteinExistence type="predicted"/>
<reference evidence="1 2" key="1">
    <citation type="journal article" date="2014" name="Nat. Genet.">
        <title>Genome and transcriptome of the porcine whipworm Trichuris suis.</title>
        <authorList>
            <person name="Jex A.R."/>
            <person name="Nejsum P."/>
            <person name="Schwarz E.M."/>
            <person name="Hu L."/>
            <person name="Young N.D."/>
            <person name="Hall R.S."/>
            <person name="Korhonen P.K."/>
            <person name="Liao S."/>
            <person name="Thamsborg S."/>
            <person name="Xia J."/>
            <person name="Xu P."/>
            <person name="Wang S."/>
            <person name="Scheerlinck J.P."/>
            <person name="Hofmann A."/>
            <person name="Sternberg P.W."/>
            <person name="Wang J."/>
            <person name="Gasser R.B."/>
        </authorList>
    </citation>
    <scope>NUCLEOTIDE SEQUENCE [LARGE SCALE GENOMIC DNA]</scope>
    <source>
        <strain evidence="1">DCEP-RM93M</strain>
    </source>
</reference>
<protein>
    <submittedName>
        <fullName evidence="1">Uncharacterized protein</fullName>
    </submittedName>
</protein>